<keyword evidence="15 16" id="KW-0505">Motor protein</keyword>
<evidence type="ECO:0000256" key="13">
    <source>
        <dbReference type="ARBA" id="ARBA00023242"/>
    </source>
</evidence>
<feature type="region of interest" description="Disordered" evidence="18">
    <location>
        <begin position="406"/>
        <end position="442"/>
    </location>
</feature>
<keyword evidence="4" id="KW-0677">Repeat</keyword>
<evidence type="ECO:0000256" key="14">
    <source>
        <dbReference type="PROSITE-ProRule" id="PRU00042"/>
    </source>
</evidence>
<evidence type="ECO:0000256" key="16">
    <source>
        <dbReference type="RuleBase" id="RU000394"/>
    </source>
</evidence>
<keyword evidence="11" id="KW-0804">Transcription</keyword>
<evidence type="ECO:0000256" key="18">
    <source>
        <dbReference type="SAM" id="MobiDB-lite"/>
    </source>
</evidence>
<keyword evidence="9" id="KW-0805">Transcription regulation</keyword>
<dbReference type="FunFam" id="3.30.160.60:FF:000255">
    <property type="entry name" value="Zinc finger and AT-hook domain containing"/>
    <property type="match status" value="1"/>
</dbReference>
<keyword evidence="8 15" id="KW-0067">ATP-binding</keyword>
<evidence type="ECO:0000256" key="2">
    <source>
        <dbReference type="ARBA" id="ARBA00004245"/>
    </source>
</evidence>
<dbReference type="Pfam" id="PF13909">
    <property type="entry name" value="zf-H2C2_5"/>
    <property type="match status" value="1"/>
</dbReference>
<dbReference type="InterPro" id="IPR036236">
    <property type="entry name" value="Znf_C2H2_sf"/>
</dbReference>
<protein>
    <recommendedName>
        <fullName evidence="16">Kinesin-like protein</fullName>
    </recommendedName>
</protein>
<evidence type="ECO:0000256" key="3">
    <source>
        <dbReference type="ARBA" id="ARBA00022723"/>
    </source>
</evidence>
<evidence type="ECO:0000256" key="7">
    <source>
        <dbReference type="ARBA" id="ARBA00022833"/>
    </source>
</evidence>
<dbReference type="GO" id="GO:0003777">
    <property type="term" value="F:microtubule motor activity"/>
    <property type="evidence" value="ECO:0007669"/>
    <property type="project" value="InterPro"/>
</dbReference>
<keyword evidence="7" id="KW-0862">Zinc</keyword>
<dbReference type="PRINTS" id="PR00380">
    <property type="entry name" value="KINESINHEAVY"/>
</dbReference>
<keyword evidence="10" id="KW-0238">DNA-binding</keyword>
<dbReference type="InterPro" id="IPR019821">
    <property type="entry name" value="Kinesin_motor_CS"/>
</dbReference>
<dbReference type="AlphaFoldDB" id="A0A914HIU5"/>
<dbReference type="GO" id="GO:0008017">
    <property type="term" value="F:microtubule binding"/>
    <property type="evidence" value="ECO:0007669"/>
    <property type="project" value="InterPro"/>
</dbReference>
<dbReference type="InterPro" id="IPR036961">
    <property type="entry name" value="Kinesin_motor_dom_sf"/>
</dbReference>
<feature type="domain" description="C2H2-type" evidence="20">
    <location>
        <begin position="510"/>
        <end position="537"/>
    </location>
</feature>
<accession>A0A914HIU5</accession>
<evidence type="ECO:0000256" key="11">
    <source>
        <dbReference type="ARBA" id="ARBA00023163"/>
    </source>
</evidence>
<keyword evidence="12" id="KW-0206">Cytoskeleton</keyword>
<dbReference type="GO" id="GO:0008270">
    <property type="term" value="F:zinc ion binding"/>
    <property type="evidence" value="ECO:0007669"/>
    <property type="project" value="UniProtKB-KW"/>
</dbReference>
<dbReference type="InterPro" id="IPR027640">
    <property type="entry name" value="Kinesin-like_fam"/>
</dbReference>
<evidence type="ECO:0000256" key="1">
    <source>
        <dbReference type="ARBA" id="ARBA00004123"/>
    </source>
</evidence>
<evidence type="ECO:0000256" key="9">
    <source>
        <dbReference type="ARBA" id="ARBA00023015"/>
    </source>
</evidence>
<dbReference type="Proteomes" id="UP000887572">
    <property type="component" value="Unplaced"/>
</dbReference>
<dbReference type="GO" id="GO:0007052">
    <property type="term" value="P:mitotic spindle organization"/>
    <property type="evidence" value="ECO:0007669"/>
    <property type="project" value="TreeGrafter"/>
</dbReference>
<dbReference type="GO" id="GO:0005875">
    <property type="term" value="C:microtubule associated complex"/>
    <property type="evidence" value="ECO:0007669"/>
    <property type="project" value="TreeGrafter"/>
</dbReference>
<evidence type="ECO:0000256" key="12">
    <source>
        <dbReference type="ARBA" id="ARBA00023212"/>
    </source>
</evidence>
<proteinExistence type="inferred from homology"/>
<feature type="domain" description="C2H2-type" evidence="20">
    <location>
        <begin position="538"/>
        <end position="565"/>
    </location>
</feature>
<dbReference type="InterPro" id="IPR027417">
    <property type="entry name" value="P-loop_NTPase"/>
</dbReference>
<keyword evidence="13" id="KW-0539">Nucleus</keyword>
<dbReference type="GO" id="GO:0007018">
    <property type="term" value="P:microtubule-based movement"/>
    <property type="evidence" value="ECO:0007669"/>
    <property type="project" value="InterPro"/>
</dbReference>
<dbReference type="Gene3D" id="3.30.160.60">
    <property type="entry name" value="Classic Zinc Finger"/>
    <property type="match status" value="4"/>
</dbReference>
<evidence type="ECO:0000256" key="10">
    <source>
        <dbReference type="ARBA" id="ARBA00023125"/>
    </source>
</evidence>
<evidence type="ECO:0000256" key="6">
    <source>
        <dbReference type="ARBA" id="ARBA00022771"/>
    </source>
</evidence>
<feature type="domain" description="C2H2-type" evidence="20">
    <location>
        <begin position="454"/>
        <end position="481"/>
    </location>
</feature>
<feature type="domain" description="Kinesin motor" evidence="19">
    <location>
        <begin position="1"/>
        <end position="346"/>
    </location>
</feature>
<dbReference type="GO" id="GO:0000122">
    <property type="term" value="P:negative regulation of transcription by RNA polymerase II"/>
    <property type="evidence" value="ECO:0007669"/>
    <property type="project" value="UniProtKB-ARBA"/>
</dbReference>
<dbReference type="InterPro" id="IPR001752">
    <property type="entry name" value="Kinesin_motor_dom"/>
</dbReference>
<evidence type="ECO:0000256" key="15">
    <source>
        <dbReference type="PROSITE-ProRule" id="PRU00283"/>
    </source>
</evidence>
<comment type="subcellular location">
    <subcellularLocation>
        <location evidence="2">Cytoplasm</location>
        <location evidence="2">Cytoskeleton</location>
    </subcellularLocation>
    <subcellularLocation>
        <location evidence="1">Nucleus</location>
    </subcellularLocation>
</comment>
<keyword evidence="3" id="KW-0479">Metal-binding</keyword>
<dbReference type="Gene3D" id="3.40.850.10">
    <property type="entry name" value="Kinesin motor domain"/>
    <property type="match status" value="1"/>
</dbReference>
<feature type="compositionally biased region" description="Low complexity" evidence="18">
    <location>
        <begin position="207"/>
        <end position="222"/>
    </location>
</feature>
<dbReference type="GO" id="GO:0005874">
    <property type="term" value="C:microtubule"/>
    <property type="evidence" value="ECO:0007669"/>
    <property type="project" value="UniProtKB-KW"/>
</dbReference>
<dbReference type="GO" id="GO:0005634">
    <property type="term" value="C:nucleus"/>
    <property type="evidence" value="ECO:0007669"/>
    <property type="project" value="UniProtKB-SubCell"/>
</dbReference>
<dbReference type="Pfam" id="PF00096">
    <property type="entry name" value="zf-C2H2"/>
    <property type="match status" value="3"/>
</dbReference>
<evidence type="ECO:0000256" key="4">
    <source>
        <dbReference type="ARBA" id="ARBA00022737"/>
    </source>
</evidence>
<evidence type="ECO:0000259" key="20">
    <source>
        <dbReference type="PROSITE" id="PS50157"/>
    </source>
</evidence>
<evidence type="ECO:0000259" key="19">
    <source>
        <dbReference type="PROSITE" id="PS50067"/>
    </source>
</evidence>
<dbReference type="PROSITE" id="PS50157">
    <property type="entry name" value="ZINC_FINGER_C2H2_2"/>
    <property type="match status" value="4"/>
</dbReference>
<name>A0A914HIU5_GLORO</name>
<dbReference type="SUPFAM" id="SSF57667">
    <property type="entry name" value="beta-beta-alpha zinc fingers"/>
    <property type="match status" value="2"/>
</dbReference>
<feature type="coiled-coil region" evidence="17">
    <location>
        <begin position="354"/>
        <end position="381"/>
    </location>
</feature>
<evidence type="ECO:0000313" key="22">
    <source>
        <dbReference type="WBParaSite" id="Gr19_v10_g1850.t1"/>
    </source>
</evidence>
<feature type="domain" description="C2H2-type" evidence="20">
    <location>
        <begin position="482"/>
        <end position="509"/>
    </location>
</feature>
<dbReference type="PANTHER" id="PTHR47969">
    <property type="entry name" value="CHROMOSOME-ASSOCIATED KINESIN KIF4A-RELATED"/>
    <property type="match status" value="1"/>
</dbReference>
<dbReference type="GO" id="GO:0005524">
    <property type="term" value="F:ATP binding"/>
    <property type="evidence" value="ECO:0007669"/>
    <property type="project" value="UniProtKB-UniRule"/>
</dbReference>
<dbReference type="PROSITE" id="PS50067">
    <property type="entry name" value="KINESIN_MOTOR_2"/>
    <property type="match status" value="1"/>
</dbReference>
<keyword evidence="5 15" id="KW-0547">Nucleotide-binding</keyword>
<dbReference type="SMART" id="SM00355">
    <property type="entry name" value="ZnF_C2H2"/>
    <property type="match status" value="4"/>
</dbReference>
<dbReference type="FunFam" id="3.30.160.60:FF:002104">
    <property type="entry name" value="Si:ch211-266d19.4"/>
    <property type="match status" value="1"/>
</dbReference>
<reference evidence="22" key="1">
    <citation type="submission" date="2022-11" db="UniProtKB">
        <authorList>
            <consortium name="WormBaseParasite"/>
        </authorList>
    </citation>
    <scope>IDENTIFICATION</scope>
</reference>
<organism evidence="21 22">
    <name type="scientific">Globodera rostochiensis</name>
    <name type="common">Golden nematode worm</name>
    <name type="synonym">Heterodera rostochiensis</name>
    <dbReference type="NCBI Taxonomy" id="31243"/>
    <lineage>
        <taxon>Eukaryota</taxon>
        <taxon>Metazoa</taxon>
        <taxon>Ecdysozoa</taxon>
        <taxon>Nematoda</taxon>
        <taxon>Chromadorea</taxon>
        <taxon>Rhabditida</taxon>
        <taxon>Tylenchina</taxon>
        <taxon>Tylenchomorpha</taxon>
        <taxon>Tylenchoidea</taxon>
        <taxon>Heteroderidae</taxon>
        <taxon>Heteroderinae</taxon>
        <taxon>Globodera</taxon>
    </lineage>
</organism>
<feature type="compositionally biased region" description="Acidic residues" evidence="18">
    <location>
        <begin position="421"/>
        <end position="442"/>
    </location>
</feature>
<evidence type="ECO:0000256" key="17">
    <source>
        <dbReference type="SAM" id="Coils"/>
    </source>
</evidence>
<feature type="region of interest" description="Disordered" evidence="18">
    <location>
        <begin position="201"/>
        <end position="222"/>
    </location>
</feature>
<keyword evidence="6 14" id="KW-0863">Zinc-finger</keyword>
<keyword evidence="12" id="KW-0963">Cytoplasm</keyword>
<keyword evidence="17" id="KW-0175">Coiled coil</keyword>
<dbReference type="Pfam" id="PF00225">
    <property type="entry name" value="Kinesin"/>
    <property type="match status" value="1"/>
</dbReference>
<dbReference type="SUPFAM" id="SSF52540">
    <property type="entry name" value="P-loop containing nucleoside triphosphate hydrolases"/>
    <property type="match status" value="1"/>
</dbReference>
<dbReference type="GO" id="GO:0003677">
    <property type="term" value="F:DNA binding"/>
    <property type="evidence" value="ECO:0007669"/>
    <property type="project" value="UniProtKB-KW"/>
</dbReference>
<evidence type="ECO:0000256" key="8">
    <source>
        <dbReference type="ARBA" id="ARBA00022840"/>
    </source>
</evidence>
<dbReference type="SMART" id="SM00129">
    <property type="entry name" value="KISc"/>
    <property type="match status" value="1"/>
</dbReference>
<feature type="binding site" evidence="15">
    <location>
        <begin position="80"/>
        <end position="87"/>
    </location>
    <ligand>
        <name>ATP</name>
        <dbReference type="ChEBI" id="CHEBI:30616"/>
    </ligand>
</feature>
<evidence type="ECO:0000313" key="21">
    <source>
        <dbReference type="Proteomes" id="UP000887572"/>
    </source>
</evidence>
<dbReference type="PROSITE" id="PS00411">
    <property type="entry name" value="KINESIN_MOTOR_1"/>
    <property type="match status" value="1"/>
</dbReference>
<evidence type="ECO:0000256" key="5">
    <source>
        <dbReference type="ARBA" id="ARBA00022741"/>
    </source>
</evidence>
<dbReference type="WBParaSite" id="Gr19_v10_g1850.t1">
    <property type="protein sequence ID" value="Gr19_v10_g1850.t1"/>
    <property type="gene ID" value="Gr19_v10_g1850"/>
</dbReference>
<sequence>MSGSQSESDRSVRERGENVPLCLTVKRGKPQLTIGRDKKTFTYDYVFDQQTAQETVYEKCVDKLVEGSFDGYNAIVFAYGQTGSGKTYTMGTTSFEADQQQQTNTAAGIIPRAVVQLFNGINKRRETARKAGKVIPTFEISVQFIELYNEQLIDLLSSKRHSSASSITIHEDPVRHEVHLRGVSWHNVTSPEGILAALKAGARRRTTAATNRNNQQQQQQQQSSCSDAIFTVNINQTRNLNTLQAKFHFVDLAGSEQLKKTNATGRKNISINSGLLALDNVISALGGANGRRVGHVPYHDSKLTRLLQDSLVGNSRTLMIACVSPNEADQAETLSSLNYANRAKSIKNEVVANQNNSSELITELQLRIQILEAELVEWQTGKKRWRSETRLMEQLAKANQRKTRKRAFKVNCNEERGVGDEKEEEDEEKEESTDEEEKEEELMEKNLRTHGKKFKCTECAYRSARSGNLKVHMRTHTGVKPFKCTICGLQSVHGGNLKVHMRTHTGEKPFNCTICGHQSAYAGNLKVHMRTHTGVKPFKCTICDHRSIQAGSLKLHMRTHTGEKPFNRGLYVAGTFGENRYRD</sequence>
<keyword evidence="16" id="KW-0493">Microtubule</keyword>
<keyword evidence="21" id="KW-1185">Reference proteome</keyword>
<comment type="similarity">
    <text evidence="15 16">Belongs to the TRAFAC class myosin-kinesin ATPase superfamily. Kinesin family.</text>
</comment>
<dbReference type="FunFam" id="3.30.160.60:FF:000446">
    <property type="entry name" value="Zinc finger protein"/>
    <property type="match status" value="1"/>
</dbReference>
<dbReference type="InterPro" id="IPR013087">
    <property type="entry name" value="Znf_C2H2_type"/>
</dbReference>
<dbReference type="GO" id="GO:0051231">
    <property type="term" value="P:spindle elongation"/>
    <property type="evidence" value="ECO:0007669"/>
    <property type="project" value="TreeGrafter"/>
</dbReference>
<dbReference type="FunFam" id="3.30.160.60:FF:000264">
    <property type="entry name" value="Zinc finger protein 236"/>
    <property type="match status" value="1"/>
</dbReference>
<dbReference type="PANTHER" id="PTHR47969:SF28">
    <property type="entry name" value="KINESIN-LIKE PROTEIN KIF21B"/>
    <property type="match status" value="1"/>
</dbReference>